<evidence type="ECO:0000256" key="2">
    <source>
        <dbReference type="ARBA" id="ARBA00022670"/>
    </source>
</evidence>
<dbReference type="KEGG" id="nlo:107227320"/>
<feature type="binding site" evidence="11">
    <location>
        <position position="217"/>
    </location>
    <ligand>
        <name>Ca(2+)</name>
        <dbReference type="ChEBI" id="CHEBI:29108"/>
        <label>3</label>
    </ligand>
</feature>
<keyword evidence="18" id="KW-1185">Reference proteome</keyword>
<dbReference type="InterPro" id="IPR000585">
    <property type="entry name" value="Hemopexin-like_dom"/>
</dbReference>
<feature type="binding site" evidence="11">
    <location>
        <position position="532"/>
    </location>
    <ligand>
        <name>Ca(2+)</name>
        <dbReference type="ChEBI" id="CHEBI:29108"/>
        <label>4</label>
    </ligand>
</feature>
<feature type="binding site" evidence="11">
    <location>
        <position position="186"/>
    </location>
    <ligand>
        <name>Zn(2+)</name>
        <dbReference type="ChEBI" id="CHEBI:29105"/>
        <label>1</label>
    </ligand>
</feature>
<comment type="cofactor">
    <cofactor evidence="11">
        <name>Zn(2+)</name>
        <dbReference type="ChEBI" id="CHEBI:29105"/>
    </cofactor>
    <text evidence="11">Binds 2 Zn(2+) ions per subunit.</text>
</comment>
<feature type="active site" evidence="9">
    <location>
        <position position="239"/>
    </location>
</feature>
<feature type="binding site" evidence="11">
    <location>
        <position position="210"/>
    </location>
    <ligand>
        <name>Ca(2+)</name>
        <dbReference type="ChEBI" id="CHEBI:29108"/>
        <label>2</label>
    </ligand>
</feature>
<feature type="binding site" evidence="11">
    <location>
        <position position="437"/>
    </location>
    <ligand>
        <name>Ca(2+)</name>
        <dbReference type="ChEBI" id="CHEBI:29108"/>
        <label>4</label>
    </ligand>
</feature>
<name>A0A6J0CBW3_NEOLC</name>
<feature type="binding site" evidence="11">
    <location>
        <position position="199"/>
    </location>
    <ligand>
        <name>Zn(2+)</name>
        <dbReference type="ChEBI" id="CHEBI:29105"/>
        <label>1</label>
    </ligand>
</feature>
<feature type="binding site" evidence="10">
    <location>
        <position position="242"/>
    </location>
    <ligand>
        <name>Zn(2+)</name>
        <dbReference type="ChEBI" id="CHEBI:29105"/>
        <label>2</label>
        <note>catalytic</note>
    </ligand>
</feature>
<dbReference type="RefSeq" id="XP_015523915.2">
    <property type="nucleotide sequence ID" value="XM_015668429.2"/>
</dbReference>
<dbReference type="GO" id="GO:0005615">
    <property type="term" value="C:extracellular space"/>
    <property type="evidence" value="ECO:0007669"/>
    <property type="project" value="TreeGrafter"/>
</dbReference>
<dbReference type="AlphaFoldDB" id="A0A6J0CBW3"/>
<dbReference type="PANTHER" id="PTHR10201:SF308">
    <property type="entry name" value="MATRIX METALLOPROTEINASE 2"/>
    <property type="match status" value="1"/>
</dbReference>
<feature type="modified residue" description="Phosphotyrosine; by PKDCC" evidence="13">
    <location>
        <position position="467"/>
    </location>
</feature>
<dbReference type="InterPro" id="IPR036365">
    <property type="entry name" value="PGBD-like_sf"/>
</dbReference>
<keyword evidence="6 10" id="KW-0862">Zinc</keyword>
<keyword evidence="3 10" id="KW-0479">Metal-binding</keyword>
<dbReference type="PRINTS" id="PR00138">
    <property type="entry name" value="MATRIXIN"/>
</dbReference>
<dbReference type="GO" id="GO:0004222">
    <property type="term" value="F:metalloendopeptidase activity"/>
    <property type="evidence" value="ECO:0007669"/>
    <property type="project" value="InterPro"/>
</dbReference>
<evidence type="ECO:0000256" key="1">
    <source>
        <dbReference type="ARBA" id="ARBA00010370"/>
    </source>
</evidence>
<evidence type="ECO:0000256" key="16">
    <source>
        <dbReference type="SAM" id="SignalP"/>
    </source>
</evidence>
<dbReference type="InterPro" id="IPR002477">
    <property type="entry name" value="Peptidoglycan-bd-like"/>
</dbReference>
<feature type="disulfide bond" evidence="12">
    <location>
        <begin position="385"/>
        <end position="575"/>
    </location>
</feature>
<keyword evidence="5" id="KW-0378">Hydrolase</keyword>
<feature type="binding site" evidence="11">
    <location>
        <position position="256"/>
    </location>
    <ligand>
        <name>Zn(2+)</name>
        <dbReference type="ChEBI" id="CHEBI:29105"/>
        <label>2</label>
        <note>catalytic</note>
    </ligand>
</feature>
<evidence type="ECO:0000256" key="8">
    <source>
        <dbReference type="ARBA" id="ARBA00023145"/>
    </source>
</evidence>
<dbReference type="Pfam" id="PF00413">
    <property type="entry name" value="Peptidase_M10"/>
    <property type="match status" value="1"/>
</dbReference>
<dbReference type="SUPFAM" id="SSF50923">
    <property type="entry name" value="Hemopexin-like domain"/>
    <property type="match status" value="1"/>
</dbReference>
<evidence type="ECO:0000256" key="14">
    <source>
        <dbReference type="PROSITE-ProRule" id="PRU01011"/>
    </source>
</evidence>
<feature type="compositionally biased region" description="Basic and acidic residues" evidence="15">
    <location>
        <begin position="339"/>
        <end position="377"/>
    </location>
</feature>
<feature type="binding site" evidence="10">
    <location>
        <position position="248"/>
    </location>
    <ligand>
        <name>Zn(2+)</name>
        <dbReference type="ChEBI" id="CHEBI:29105"/>
        <label>2</label>
        <note>catalytic</note>
    </ligand>
</feature>
<feature type="region of interest" description="Disordered" evidence="15">
    <location>
        <begin position="282"/>
        <end position="382"/>
    </location>
</feature>
<evidence type="ECO:0000256" key="6">
    <source>
        <dbReference type="ARBA" id="ARBA00022833"/>
    </source>
</evidence>
<dbReference type="InterPro" id="IPR006026">
    <property type="entry name" value="Peptidase_Metallo"/>
</dbReference>
<feature type="binding site" evidence="11">
    <location>
        <position position="217"/>
    </location>
    <ligand>
        <name>Ca(2+)</name>
        <dbReference type="ChEBI" id="CHEBI:29108"/>
        <label>1</label>
    </ligand>
</feature>
<dbReference type="PANTHER" id="PTHR10201">
    <property type="entry name" value="MATRIX METALLOPROTEINASE"/>
    <property type="match status" value="1"/>
</dbReference>
<feature type="binding site" evidence="10">
    <location>
        <position position="238"/>
    </location>
    <ligand>
        <name>Zn(2+)</name>
        <dbReference type="ChEBI" id="CHEBI:29105"/>
        <label>2</label>
        <note>catalytic</note>
    </ligand>
</feature>
<feature type="binding site" description="in inhibited form" evidence="11">
    <location>
        <position position="90"/>
    </location>
    <ligand>
        <name>Zn(2+)</name>
        <dbReference type="ChEBI" id="CHEBI:29105"/>
        <label>2</label>
        <note>catalytic</note>
    </ligand>
</feature>
<dbReference type="Pfam" id="PF00045">
    <property type="entry name" value="Hemopexin"/>
    <property type="match status" value="4"/>
</dbReference>
<dbReference type="GO" id="GO:0008270">
    <property type="term" value="F:zinc ion binding"/>
    <property type="evidence" value="ECO:0007669"/>
    <property type="project" value="InterPro"/>
</dbReference>
<dbReference type="GO" id="GO:0030198">
    <property type="term" value="P:extracellular matrix organization"/>
    <property type="evidence" value="ECO:0007669"/>
    <property type="project" value="TreeGrafter"/>
</dbReference>
<comment type="similarity">
    <text evidence="1">Belongs to the peptidase M10A family.</text>
</comment>
<feature type="binding site" evidence="11">
    <location>
        <position position="212"/>
    </location>
    <ligand>
        <name>Zn(2+)</name>
        <dbReference type="ChEBI" id="CHEBI:29105"/>
        <label>1</label>
    </ligand>
</feature>
<dbReference type="InterPro" id="IPR021190">
    <property type="entry name" value="Pept_M10A"/>
</dbReference>
<evidence type="ECO:0000256" key="13">
    <source>
        <dbReference type="PIRSR" id="PIRSR621190-4"/>
    </source>
</evidence>
<evidence type="ECO:0000256" key="9">
    <source>
        <dbReference type="PIRSR" id="PIRSR001191-1"/>
    </source>
</evidence>
<dbReference type="GO" id="GO:0031012">
    <property type="term" value="C:extracellular matrix"/>
    <property type="evidence" value="ECO:0007669"/>
    <property type="project" value="InterPro"/>
</dbReference>
<dbReference type="PROSITE" id="PS51642">
    <property type="entry name" value="HEMOPEXIN_2"/>
    <property type="match status" value="4"/>
</dbReference>
<feature type="repeat" description="Hemopexin" evidence="14">
    <location>
        <begin position="480"/>
        <end position="527"/>
    </location>
</feature>
<feature type="repeat" description="Hemopexin" evidence="14">
    <location>
        <begin position="382"/>
        <end position="430"/>
    </location>
</feature>
<dbReference type="GO" id="GO:0006508">
    <property type="term" value="P:proteolysis"/>
    <property type="evidence" value="ECO:0007669"/>
    <property type="project" value="UniProtKB-KW"/>
</dbReference>
<proteinExistence type="inferred from homology"/>
<feature type="binding site" evidence="11">
    <location>
        <position position="486"/>
    </location>
    <ligand>
        <name>Ca(2+)</name>
        <dbReference type="ChEBI" id="CHEBI:29108"/>
        <label>5</label>
    </ligand>
</feature>
<dbReference type="GeneID" id="107227320"/>
<dbReference type="CDD" id="cd00094">
    <property type="entry name" value="HX"/>
    <property type="match status" value="1"/>
</dbReference>
<dbReference type="InterPro" id="IPR033739">
    <property type="entry name" value="M10A_MMP"/>
</dbReference>
<keyword evidence="2" id="KW-0645">Protease</keyword>
<dbReference type="PIRSF" id="PIRSF001191">
    <property type="entry name" value="Peptidase_M10A_matrix"/>
    <property type="match status" value="1"/>
</dbReference>
<evidence type="ECO:0000259" key="17">
    <source>
        <dbReference type="SMART" id="SM00235"/>
    </source>
</evidence>
<sequence>MSLYVKLVIALFYVILQAAGAPHQTLYADGNVQRYLTQFGYLPETDPKLQSLRTESQLIEAIKELQRFGGIPVTGKIDEATIRLMKARRCALPDKPDSRFSAGANFNGIHHRRQKRYAIHGQKWDHTNLTWSLRTPRPRGLEVGGVRVALGQALDLWAVNSKLTFKEVNSDYADILVYFERGNHHDGHPFDGRGQVLAHAFFPGPQRGGDAHFDEDEAWLLEDDLAEEGTSLYTVAAHEFGHSLGLDHTSEQGALMYAWYQGFSRNDKLPEDDRIGIQQMYGSPQDRLWGPYNPGTHDRTWPRPRPRPQPTTTTTTTIRPWRTRPTWPTRPVRPTRPYDYPKEPWGRRPEKPNHRIHRPETPTKQRPDNNPRYHPRTDNSIPKTCDTSYDAISVIRNEIFIFKDRYFWRVSDKGLMPGYPVEITRFFNFTQNIHHVDAVYEGLDKKIVFFVGRHYYVFSGSQQENGYPRPLTDLGLPAQLTKIDGAMIWGYNQRTYFFSGHLYWRFDEAARRVELDYPRDMAMFAGVSPNIDAVFQAKNAKTYFFKGKGFWEFDDLRMRVKKERQTLSAPVWMHCPRVYEDEDEDENSNLPQKDRITAVNSSTQTVATLYGFVFICAVILRL</sequence>
<dbReference type="SMART" id="SM00235">
    <property type="entry name" value="ZnMc"/>
    <property type="match status" value="1"/>
</dbReference>
<evidence type="ECO:0000256" key="12">
    <source>
        <dbReference type="PIRSR" id="PIRSR621190-3"/>
    </source>
</evidence>
<feature type="binding site" evidence="11">
    <location>
        <position position="392"/>
    </location>
    <ligand>
        <name>Ca(2+)</name>
        <dbReference type="ChEBI" id="CHEBI:29108"/>
        <label>5</label>
    </ligand>
</feature>
<feature type="binding site" evidence="11">
    <location>
        <position position="191"/>
    </location>
    <ligand>
        <name>Ca(2+)</name>
        <dbReference type="ChEBI" id="CHEBI:29108"/>
        <label>3</label>
    </ligand>
</feature>
<feature type="binding site" evidence="11">
    <location>
        <position position="184"/>
    </location>
    <ligand>
        <name>Zn(2+)</name>
        <dbReference type="ChEBI" id="CHEBI:29105"/>
        <label>1</label>
    </ligand>
</feature>
<dbReference type="CDD" id="cd04278">
    <property type="entry name" value="ZnMc_MMP"/>
    <property type="match status" value="1"/>
</dbReference>
<feature type="binding site" evidence="11">
    <location>
        <position position="208"/>
    </location>
    <ligand>
        <name>Ca(2+)</name>
        <dbReference type="ChEBI" id="CHEBI:29108"/>
        <label>2</label>
    </ligand>
</feature>
<feature type="domain" description="Peptidase metallopeptidase" evidence="17">
    <location>
        <begin position="120"/>
        <end position="283"/>
    </location>
</feature>
<dbReference type="FunCoup" id="A0A6J0CBW3">
    <property type="interactions" value="226"/>
</dbReference>
<keyword evidence="16" id="KW-0732">Signal</keyword>
<dbReference type="Pfam" id="PF01471">
    <property type="entry name" value="PG_binding_1"/>
    <property type="match status" value="1"/>
</dbReference>
<dbReference type="OrthoDB" id="406838at2759"/>
<keyword evidence="11" id="KW-0106">Calcium</keyword>
<dbReference type="InterPro" id="IPR018487">
    <property type="entry name" value="Hemopexin-like_repeat"/>
</dbReference>
<feature type="chain" id="PRO_5045587263" evidence="16">
    <location>
        <begin position="21"/>
        <end position="622"/>
    </location>
</feature>
<keyword evidence="8" id="KW-0865">Zymogen</keyword>
<dbReference type="InterPro" id="IPR036375">
    <property type="entry name" value="Hemopexin-like_dom_sf"/>
</dbReference>
<keyword evidence="4" id="KW-0677">Repeat</keyword>
<dbReference type="Proteomes" id="UP000829291">
    <property type="component" value="Chromosome 5"/>
</dbReference>
<dbReference type="InParanoid" id="A0A6J0CBW3"/>
<dbReference type="SUPFAM" id="SSF47090">
    <property type="entry name" value="PGBD-like"/>
    <property type="match status" value="1"/>
</dbReference>
<keyword evidence="7 19" id="KW-0482">Metalloprotease</keyword>
<evidence type="ECO:0000256" key="5">
    <source>
        <dbReference type="ARBA" id="ARBA00022801"/>
    </source>
</evidence>
<evidence type="ECO:0000256" key="11">
    <source>
        <dbReference type="PIRSR" id="PIRSR621190-2"/>
    </source>
</evidence>
<gene>
    <name evidence="19" type="primary">LOC107227320</name>
</gene>
<evidence type="ECO:0000256" key="3">
    <source>
        <dbReference type="ARBA" id="ARBA00022723"/>
    </source>
</evidence>
<comment type="cofactor">
    <cofactor evidence="11">
        <name>Ca(2+)</name>
        <dbReference type="ChEBI" id="CHEBI:29108"/>
    </cofactor>
    <text evidence="11">Can bind about 5 Ca(2+) ions per subunit.</text>
</comment>
<dbReference type="InterPro" id="IPR024079">
    <property type="entry name" value="MetalloPept_cat_dom_sf"/>
</dbReference>
<evidence type="ECO:0000256" key="7">
    <source>
        <dbReference type="ARBA" id="ARBA00023049"/>
    </source>
</evidence>
<feature type="binding site" evidence="11">
    <location>
        <position position="174"/>
    </location>
    <ligand>
        <name>Ca(2+)</name>
        <dbReference type="ChEBI" id="CHEBI:29108"/>
        <label>2</label>
    </ligand>
</feature>
<evidence type="ECO:0000256" key="15">
    <source>
        <dbReference type="SAM" id="MobiDB-lite"/>
    </source>
</evidence>
<feature type="repeat" description="Hemopexin" evidence="14">
    <location>
        <begin position="433"/>
        <end position="478"/>
    </location>
</feature>
<organism evidence="19">
    <name type="scientific">Neodiprion lecontei</name>
    <name type="common">Redheaded pine sawfly</name>
    <dbReference type="NCBI Taxonomy" id="441921"/>
    <lineage>
        <taxon>Eukaryota</taxon>
        <taxon>Metazoa</taxon>
        <taxon>Ecdysozoa</taxon>
        <taxon>Arthropoda</taxon>
        <taxon>Hexapoda</taxon>
        <taxon>Insecta</taxon>
        <taxon>Pterygota</taxon>
        <taxon>Neoptera</taxon>
        <taxon>Endopterygota</taxon>
        <taxon>Hymenoptera</taxon>
        <taxon>Tenthredinoidea</taxon>
        <taxon>Diprionidae</taxon>
        <taxon>Diprioninae</taxon>
        <taxon>Neodiprion</taxon>
    </lineage>
</organism>
<feature type="binding site" evidence="11">
    <location>
        <position position="214"/>
    </location>
    <ligand>
        <name>Ca(2+)</name>
        <dbReference type="ChEBI" id="CHEBI:29108"/>
        <label>3</label>
    </ligand>
</feature>
<accession>A0A6J0CBW3</accession>
<evidence type="ECO:0000256" key="10">
    <source>
        <dbReference type="PIRSR" id="PIRSR001191-2"/>
    </source>
</evidence>
<feature type="repeat" description="Hemopexin" evidence="14">
    <location>
        <begin position="528"/>
        <end position="575"/>
    </location>
</feature>
<dbReference type="GO" id="GO:0030574">
    <property type="term" value="P:collagen catabolic process"/>
    <property type="evidence" value="ECO:0007669"/>
    <property type="project" value="TreeGrafter"/>
</dbReference>
<evidence type="ECO:0000256" key="4">
    <source>
        <dbReference type="ARBA" id="ARBA00022737"/>
    </source>
</evidence>
<evidence type="ECO:0000313" key="19">
    <source>
        <dbReference type="RefSeq" id="XP_015523915.2"/>
    </source>
</evidence>
<keyword evidence="12" id="KW-1015">Disulfide bond</keyword>
<feature type="binding site" evidence="11">
    <location>
        <position position="390"/>
    </location>
    <ligand>
        <name>Ca(2+)</name>
        <dbReference type="ChEBI" id="CHEBI:29108"/>
        <label>4</label>
    </ligand>
</feature>
<reference evidence="19" key="1">
    <citation type="submission" date="2025-08" db="UniProtKB">
        <authorList>
            <consortium name="RefSeq"/>
        </authorList>
    </citation>
    <scope>IDENTIFICATION</scope>
    <source>
        <tissue evidence="19">Thorax and Abdomen</tissue>
    </source>
</reference>
<feature type="compositionally biased region" description="Low complexity" evidence="15">
    <location>
        <begin position="310"/>
        <end position="337"/>
    </location>
</feature>
<dbReference type="Gene3D" id="3.40.390.10">
    <property type="entry name" value="Collagenase (Catalytic Domain)"/>
    <property type="match status" value="1"/>
</dbReference>
<dbReference type="SMART" id="SM00120">
    <property type="entry name" value="HX"/>
    <property type="match status" value="4"/>
</dbReference>
<protein>
    <submittedName>
        <fullName evidence="19">Matrix metalloproteinase-2</fullName>
    </submittedName>
</protein>
<dbReference type="Gene3D" id="2.110.10.10">
    <property type="entry name" value="Hemopexin-like domain"/>
    <property type="match status" value="1"/>
</dbReference>
<evidence type="ECO:0000313" key="18">
    <source>
        <dbReference type="Proteomes" id="UP000829291"/>
    </source>
</evidence>
<feature type="signal peptide" evidence="16">
    <location>
        <begin position="1"/>
        <end position="20"/>
    </location>
</feature>
<dbReference type="SUPFAM" id="SSF55486">
    <property type="entry name" value="Metalloproteases ('zincins'), catalytic domain"/>
    <property type="match status" value="1"/>
</dbReference>
<feature type="binding site" evidence="11">
    <location>
        <position position="534"/>
    </location>
    <ligand>
        <name>Ca(2+)</name>
        <dbReference type="ChEBI" id="CHEBI:29108"/>
        <label>5</label>
    </ligand>
</feature>
<dbReference type="InterPro" id="IPR001818">
    <property type="entry name" value="Pept_M10_metallopeptidase"/>
</dbReference>
<feature type="binding site" evidence="11">
    <location>
        <position position="192"/>
    </location>
    <ligand>
        <name>Ca(2+)</name>
        <dbReference type="ChEBI" id="CHEBI:29108"/>
        <label>3</label>
    </ligand>
</feature>